<evidence type="ECO:0000259" key="1">
    <source>
        <dbReference type="Pfam" id="PF13091"/>
    </source>
</evidence>
<organism evidence="2 3">
    <name type="scientific">Streptomyces genisteinicus</name>
    <dbReference type="NCBI Taxonomy" id="2768068"/>
    <lineage>
        <taxon>Bacteria</taxon>
        <taxon>Bacillati</taxon>
        <taxon>Actinomycetota</taxon>
        <taxon>Actinomycetes</taxon>
        <taxon>Kitasatosporales</taxon>
        <taxon>Streptomycetaceae</taxon>
        <taxon>Streptomyces</taxon>
    </lineage>
</organism>
<dbReference type="Pfam" id="PF13091">
    <property type="entry name" value="PLDc_2"/>
    <property type="match status" value="1"/>
</dbReference>
<name>A0A7H0HSW1_9ACTN</name>
<gene>
    <name evidence="2" type="ORF">IAG43_12240</name>
</gene>
<reference evidence="2 3" key="1">
    <citation type="submission" date="2020-08" db="EMBL/GenBank/DDBJ databases">
        <title>A novel species.</title>
        <authorList>
            <person name="Gao J."/>
        </authorList>
    </citation>
    <scope>NUCLEOTIDE SEQUENCE [LARGE SCALE GENOMIC DNA]</scope>
    <source>
        <strain evidence="2 3">CRPJ-33</strain>
    </source>
</reference>
<dbReference type="AlphaFoldDB" id="A0A7H0HSW1"/>
<feature type="domain" description="Phospholipase D-like" evidence="1">
    <location>
        <begin position="2"/>
        <end position="44"/>
    </location>
</feature>
<evidence type="ECO:0000313" key="3">
    <source>
        <dbReference type="Proteomes" id="UP000516230"/>
    </source>
</evidence>
<keyword evidence="3" id="KW-1185">Reference proteome</keyword>
<dbReference type="Proteomes" id="UP000516230">
    <property type="component" value="Chromosome"/>
</dbReference>
<sequence>MAADRRVALLGSANLTGRALRENVEIGVVLRDRATVGHLVDHLRWLRSPTAGFMRPA</sequence>
<dbReference type="EMBL" id="CP060825">
    <property type="protein sequence ID" value="QNP63627.1"/>
    <property type="molecule type" value="Genomic_DNA"/>
</dbReference>
<dbReference type="KEGG" id="sgj:IAG43_12240"/>
<proteinExistence type="predicted"/>
<evidence type="ECO:0000313" key="2">
    <source>
        <dbReference type="EMBL" id="QNP63627.1"/>
    </source>
</evidence>
<dbReference type="Gene3D" id="3.30.870.10">
    <property type="entry name" value="Endonuclease Chain A"/>
    <property type="match status" value="1"/>
</dbReference>
<dbReference type="SUPFAM" id="SSF56024">
    <property type="entry name" value="Phospholipase D/nuclease"/>
    <property type="match status" value="1"/>
</dbReference>
<dbReference type="InterPro" id="IPR025202">
    <property type="entry name" value="PLD-like_dom"/>
</dbReference>
<protein>
    <recommendedName>
        <fullName evidence="1">Phospholipase D-like domain-containing protein</fullName>
    </recommendedName>
</protein>
<accession>A0A7H0HSW1</accession>